<keyword evidence="2" id="KW-1185">Reference proteome</keyword>
<comment type="caution">
    <text evidence="1">The sequence shown here is derived from an EMBL/GenBank/DDBJ whole genome shotgun (WGS) entry which is preliminary data.</text>
</comment>
<organism evidence="1 2">
    <name type="scientific">Caerostris extrusa</name>
    <name type="common">Bark spider</name>
    <name type="synonym">Caerostris bankana</name>
    <dbReference type="NCBI Taxonomy" id="172846"/>
    <lineage>
        <taxon>Eukaryota</taxon>
        <taxon>Metazoa</taxon>
        <taxon>Ecdysozoa</taxon>
        <taxon>Arthropoda</taxon>
        <taxon>Chelicerata</taxon>
        <taxon>Arachnida</taxon>
        <taxon>Araneae</taxon>
        <taxon>Araneomorphae</taxon>
        <taxon>Entelegynae</taxon>
        <taxon>Araneoidea</taxon>
        <taxon>Araneidae</taxon>
        <taxon>Caerostris</taxon>
    </lineage>
</organism>
<gene>
    <name evidence="1" type="ORF">CEXT_631301</name>
</gene>
<dbReference type="Proteomes" id="UP001054945">
    <property type="component" value="Unassembled WGS sequence"/>
</dbReference>
<sequence>MSSQWTMATSHMKFLPEPEFAEPIPNVTVSAGRDVSLPCVVDNLGTYRDLNAENKKMAGILLIGGWKSVLMRETFRGGELYSVPEWHSGMSP</sequence>
<protein>
    <submittedName>
        <fullName evidence="1">Uncharacterized protein</fullName>
    </submittedName>
</protein>
<proteinExistence type="predicted"/>
<reference evidence="1 2" key="1">
    <citation type="submission" date="2021-06" db="EMBL/GenBank/DDBJ databases">
        <title>Caerostris extrusa draft genome.</title>
        <authorList>
            <person name="Kono N."/>
            <person name="Arakawa K."/>
        </authorList>
    </citation>
    <scope>NUCLEOTIDE SEQUENCE [LARGE SCALE GENOMIC DNA]</scope>
</reference>
<evidence type="ECO:0000313" key="2">
    <source>
        <dbReference type="Proteomes" id="UP001054945"/>
    </source>
</evidence>
<dbReference type="AlphaFoldDB" id="A0AAV4N4U7"/>
<accession>A0AAV4N4U7</accession>
<name>A0AAV4N4U7_CAEEX</name>
<dbReference type="InterPro" id="IPR013783">
    <property type="entry name" value="Ig-like_fold"/>
</dbReference>
<evidence type="ECO:0000313" key="1">
    <source>
        <dbReference type="EMBL" id="GIX79471.1"/>
    </source>
</evidence>
<dbReference type="EMBL" id="BPLR01002940">
    <property type="protein sequence ID" value="GIX79471.1"/>
    <property type="molecule type" value="Genomic_DNA"/>
</dbReference>
<dbReference type="Gene3D" id="2.60.40.10">
    <property type="entry name" value="Immunoglobulins"/>
    <property type="match status" value="1"/>
</dbReference>